<accession>A0A9N9GZ93</accession>
<dbReference type="SUPFAM" id="SSF53067">
    <property type="entry name" value="Actin-like ATPase domain"/>
    <property type="match status" value="2"/>
</dbReference>
<gene>
    <name evidence="3" type="ORF">DERYTH_LOCUS9874</name>
</gene>
<dbReference type="Gene3D" id="3.30.420.40">
    <property type="match status" value="2"/>
</dbReference>
<dbReference type="InterPro" id="IPR043129">
    <property type="entry name" value="ATPase_NBD"/>
</dbReference>
<dbReference type="EMBL" id="CAJVPY010005532">
    <property type="protein sequence ID" value="CAG8645150.1"/>
    <property type="molecule type" value="Genomic_DNA"/>
</dbReference>
<evidence type="ECO:0000256" key="2">
    <source>
        <dbReference type="ARBA" id="ARBA00022840"/>
    </source>
</evidence>
<dbReference type="PANTHER" id="PTHR14187:SF5">
    <property type="entry name" value="HEAT SHOCK 70 KDA PROTEIN 12A"/>
    <property type="match status" value="1"/>
</dbReference>
<reference evidence="3" key="1">
    <citation type="submission" date="2021-06" db="EMBL/GenBank/DDBJ databases">
        <authorList>
            <person name="Kallberg Y."/>
            <person name="Tangrot J."/>
            <person name="Rosling A."/>
        </authorList>
    </citation>
    <scope>NUCLEOTIDE SEQUENCE</scope>
    <source>
        <strain evidence="3">MA453B</strain>
    </source>
</reference>
<sequence length="551" mass="63109">MTDFYEEMDEDERHEGFAYSHIANPKIITNETWPEQTGPLKTNTVLQYDDNFQNVKSWGFPALAQRYNRRKNKNSRPVELFKLHLIDMPEDQKTLLPEGLNYMKAITDYLCKLGEVSTVIKLVKTTIDTRWPQVEFYKHVLIILTVPVEFSEKKKGIMKQCAHNAELIKSVTSPNLKIITEPEAAAIYCMRSLNEFSMTKVGTSFLIVDIGGGTVDLTIRKLLPGNQLGEITEQTGDSCGGSFVDKEFISFLNRKVGKTAMNLVKDDHYGLLQYMVQEFCRVAKLPFTGEQKDFKTFELDLEELCPVLKEYVDDTTEKQMEKLEWVIDIEFEDVKGMFDPVIGRIIRLIRGQLDACKDCTAMFLVGGFSESKYLRKRIKEEFGKKVPIISSPDKPIAAIVRGALLYGLDTAVVKSRVLRYTYGIRSLPNWRPGDPVDRRTPDGKIFKFHTLVQRGKKVEVNQQVSDIFRVAYADQVDICMDIYVTRAYEVKYCDEPGVELLGKFTINMPDKHLGLNRSVVYTLSFGETEIRATAKNKAGREYHTTFELIFE</sequence>
<dbReference type="AlphaFoldDB" id="A0A9N9GZ93"/>
<dbReference type="GO" id="GO:0140662">
    <property type="term" value="F:ATP-dependent protein folding chaperone"/>
    <property type="evidence" value="ECO:0007669"/>
    <property type="project" value="InterPro"/>
</dbReference>
<dbReference type="GO" id="GO:0005524">
    <property type="term" value="F:ATP binding"/>
    <property type="evidence" value="ECO:0007669"/>
    <property type="project" value="UniProtKB-KW"/>
</dbReference>
<dbReference type="OrthoDB" id="2963168at2759"/>
<organism evidence="3 4">
    <name type="scientific">Dentiscutata erythropus</name>
    <dbReference type="NCBI Taxonomy" id="1348616"/>
    <lineage>
        <taxon>Eukaryota</taxon>
        <taxon>Fungi</taxon>
        <taxon>Fungi incertae sedis</taxon>
        <taxon>Mucoromycota</taxon>
        <taxon>Glomeromycotina</taxon>
        <taxon>Glomeromycetes</taxon>
        <taxon>Diversisporales</taxon>
        <taxon>Gigasporaceae</taxon>
        <taxon>Dentiscutata</taxon>
    </lineage>
</organism>
<keyword evidence="1" id="KW-0547">Nucleotide-binding</keyword>
<dbReference type="PANTHER" id="PTHR14187">
    <property type="entry name" value="ALPHA KINASE/ELONGATION FACTOR 2 KINASE"/>
    <property type="match status" value="1"/>
</dbReference>
<keyword evidence="4" id="KW-1185">Reference proteome</keyword>
<comment type="caution">
    <text evidence="3">The sequence shown here is derived from an EMBL/GenBank/DDBJ whole genome shotgun (WGS) entry which is preliminary data.</text>
</comment>
<evidence type="ECO:0000256" key="1">
    <source>
        <dbReference type="ARBA" id="ARBA00022741"/>
    </source>
</evidence>
<proteinExistence type="predicted"/>
<evidence type="ECO:0000313" key="4">
    <source>
        <dbReference type="Proteomes" id="UP000789405"/>
    </source>
</evidence>
<protein>
    <submittedName>
        <fullName evidence="3">25924_t:CDS:1</fullName>
    </submittedName>
</protein>
<name>A0A9N9GZ93_9GLOM</name>
<evidence type="ECO:0000313" key="3">
    <source>
        <dbReference type="EMBL" id="CAG8645150.1"/>
    </source>
</evidence>
<dbReference type="Proteomes" id="UP000789405">
    <property type="component" value="Unassembled WGS sequence"/>
</dbReference>
<dbReference type="InterPro" id="IPR013126">
    <property type="entry name" value="Hsp_70_fam"/>
</dbReference>
<dbReference type="Pfam" id="PF00012">
    <property type="entry name" value="HSP70"/>
    <property type="match status" value="1"/>
</dbReference>
<dbReference type="Gene3D" id="3.90.640.10">
    <property type="entry name" value="Actin, Chain A, domain 4"/>
    <property type="match status" value="1"/>
</dbReference>
<keyword evidence="2" id="KW-0067">ATP-binding</keyword>